<comment type="similarity">
    <text evidence="1">Belongs to the 2Fe2S plant-type ferredoxin family.</text>
</comment>
<keyword evidence="11" id="KW-1185">Reference proteome</keyword>
<feature type="domain" description="2Fe-2S ferredoxin-type" evidence="9">
    <location>
        <begin position="26"/>
        <end position="116"/>
    </location>
</feature>
<dbReference type="GO" id="GO:0051537">
    <property type="term" value="F:2 iron, 2 sulfur cluster binding"/>
    <property type="evidence" value="ECO:0007669"/>
    <property type="project" value="UniProtKB-KW"/>
</dbReference>
<evidence type="ECO:0000256" key="2">
    <source>
        <dbReference type="ARBA" id="ARBA00022448"/>
    </source>
</evidence>
<keyword evidence="4" id="KW-0479">Metal-binding</keyword>
<dbReference type="InterPro" id="IPR012675">
    <property type="entry name" value="Beta-grasp_dom_sf"/>
</dbReference>
<dbReference type="AlphaFoldDB" id="A0A328TXD6"/>
<evidence type="ECO:0000256" key="3">
    <source>
        <dbReference type="ARBA" id="ARBA00022714"/>
    </source>
</evidence>
<evidence type="ECO:0000256" key="7">
    <source>
        <dbReference type="ARBA" id="ARBA00023014"/>
    </source>
</evidence>
<dbReference type="InterPro" id="IPR036010">
    <property type="entry name" value="2Fe-2S_ferredoxin-like_sf"/>
</dbReference>
<evidence type="ECO:0000259" key="9">
    <source>
        <dbReference type="PROSITE" id="PS51085"/>
    </source>
</evidence>
<organism evidence="10 11">
    <name type="scientific">Paenibacillus montanisoli</name>
    <dbReference type="NCBI Taxonomy" id="2081970"/>
    <lineage>
        <taxon>Bacteria</taxon>
        <taxon>Bacillati</taxon>
        <taxon>Bacillota</taxon>
        <taxon>Bacilli</taxon>
        <taxon>Bacillales</taxon>
        <taxon>Paenibacillaceae</taxon>
        <taxon>Paenibacillus</taxon>
    </lineage>
</organism>
<gene>
    <name evidence="10" type="ORF">DL346_17335</name>
</gene>
<accession>A0A328TXD6</accession>
<name>A0A328TXD6_9BACL</name>
<comment type="cofactor">
    <cofactor evidence="8">
        <name>[2Fe-2S] cluster</name>
        <dbReference type="ChEBI" id="CHEBI:190135"/>
    </cofactor>
</comment>
<dbReference type="Gene3D" id="3.10.20.30">
    <property type="match status" value="1"/>
</dbReference>
<keyword evidence="5" id="KW-0249">Electron transport</keyword>
<keyword evidence="3" id="KW-0001">2Fe-2S</keyword>
<dbReference type="PROSITE" id="PS51085">
    <property type="entry name" value="2FE2S_FER_2"/>
    <property type="match status" value="1"/>
</dbReference>
<evidence type="ECO:0000313" key="10">
    <source>
        <dbReference type="EMBL" id="RAP75147.1"/>
    </source>
</evidence>
<keyword evidence="2" id="KW-0813">Transport</keyword>
<dbReference type="OrthoDB" id="573132at2"/>
<dbReference type="GO" id="GO:0046872">
    <property type="term" value="F:metal ion binding"/>
    <property type="evidence" value="ECO:0007669"/>
    <property type="project" value="UniProtKB-KW"/>
</dbReference>
<dbReference type="EMBL" id="QLUW01000003">
    <property type="protein sequence ID" value="RAP75147.1"/>
    <property type="molecule type" value="Genomic_DNA"/>
</dbReference>
<evidence type="ECO:0000256" key="1">
    <source>
        <dbReference type="ARBA" id="ARBA00007874"/>
    </source>
</evidence>
<comment type="caution">
    <text evidence="10">The sequence shown here is derived from an EMBL/GenBank/DDBJ whole genome shotgun (WGS) entry which is preliminary data.</text>
</comment>
<reference evidence="10 11" key="1">
    <citation type="submission" date="2018-06" db="EMBL/GenBank/DDBJ databases">
        <title>Paenibacillus montanisoli sp. nov., isolated from mountain area soil.</title>
        <authorList>
            <person name="Wu M."/>
        </authorList>
    </citation>
    <scope>NUCLEOTIDE SEQUENCE [LARGE SCALE GENOMIC DNA]</scope>
    <source>
        <strain evidence="10 11">RA17</strain>
    </source>
</reference>
<dbReference type="Proteomes" id="UP000249260">
    <property type="component" value="Unassembled WGS sequence"/>
</dbReference>
<dbReference type="Pfam" id="PF00111">
    <property type="entry name" value="Fer2"/>
    <property type="match status" value="1"/>
</dbReference>
<dbReference type="PANTHER" id="PTHR43112">
    <property type="entry name" value="FERREDOXIN"/>
    <property type="match status" value="1"/>
</dbReference>
<evidence type="ECO:0000256" key="6">
    <source>
        <dbReference type="ARBA" id="ARBA00023004"/>
    </source>
</evidence>
<keyword evidence="6" id="KW-0408">Iron</keyword>
<proteinExistence type="inferred from homology"/>
<dbReference type="CDD" id="cd00207">
    <property type="entry name" value="fer2"/>
    <property type="match status" value="1"/>
</dbReference>
<dbReference type="InterPro" id="IPR001041">
    <property type="entry name" value="2Fe-2S_ferredoxin-type"/>
</dbReference>
<evidence type="ECO:0000256" key="4">
    <source>
        <dbReference type="ARBA" id="ARBA00022723"/>
    </source>
</evidence>
<dbReference type="PANTHER" id="PTHR43112:SF3">
    <property type="entry name" value="FERREDOXIN-2, CHLOROPLASTIC"/>
    <property type="match status" value="1"/>
</dbReference>
<evidence type="ECO:0000313" key="11">
    <source>
        <dbReference type="Proteomes" id="UP000249260"/>
    </source>
</evidence>
<dbReference type="SUPFAM" id="SSF54292">
    <property type="entry name" value="2Fe-2S ferredoxin-like"/>
    <property type="match status" value="1"/>
</dbReference>
<keyword evidence="7" id="KW-0411">Iron-sulfur</keyword>
<evidence type="ECO:0000256" key="5">
    <source>
        <dbReference type="ARBA" id="ARBA00022982"/>
    </source>
</evidence>
<sequence>MNHSPVGFKRELRKLKQGRLTVMSEFKVRLHPSNEAFMVGRDELILDAAIRQGVQVPYSCRNGTCRTCLFEVKEGTVQPVDVEVCMISDQELESNRRLLCMSLCRSDIVMEKVQPRRRRNPAESVQ</sequence>
<evidence type="ECO:0000256" key="8">
    <source>
        <dbReference type="ARBA" id="ARBA00034078"/>
    </source>
</evidence>
<protein>
    <recommendedName>
        <fullName evidence="9">2Fe-2S ferredoxin-type domain-containing protein</fullName>
    </recommendedName>
</protein>